<evidence type="ECO:0000256" key="2">
    <source>
        <dbReference type="ARBA" id="ARBA00022898"/>
    </source>
</evidence>
<dbReference type="PRINTS" id="PR00035">
    <property type="entry name" value="HTHGNTR"/>
</dbReference>
<dbReference type="Pfam" id="PF00392">
    <property type="entry name" value="GntR"/>
    <property type="match status" value="1"/>
</dbReference>
<dbReference type="InterPro" id="IPR000524">
    <property type="entry name" value="Tscrpt_reg_HTH_GntR"/>
</dbReference>
<dbReference type="CDD" id="cd07377">
    <property type="entry name" value="WHTH_GntR"/>
    <property type="match status" value="1"/>
</dbReference>
<dbReference type="Gene3D" id="3.40.640.10">
    <property type="entry name" value="Type I PLP-dependent aspartate aminotransferase-like (Major domain)"/>
    <property type="match status" value="1"/>
</dbReference>
<dbReference type="GO" id="GO:0008483">
    <property type="term" value="F:transaminase activity"/>
    <property type="evidence" value="ECO:0007669"/>
    <property type="project" value="UniProtKB-KW"/>
</dbReference>
<evidence type="ECO:0000256" key="5">
    <source>
        <dbReference type="ARBA" id="ARBA00023163"/>
    </source>
</evidence>
<dbReference type="PROSITE" id="PS50949">
    <property type="entry name" value="HTH_GNTR"/>
    <property type="match status" value="1"/>
</dbReference>
<dbReference type="InterPro" id="IPR015421">
    <property type="entry name" value="PyrdxlP-dep_Trfase_major"/>
</dbReference>
<dbReference type="InterPro" id="IPR051446">
    <property type="entry name" value="HTH_trans_reg/aminotransferase"/>
</dbReference>
<organism evidence="7 8">
    <name type="scientific">Marinomonas arenicola</name>
    <dbReference type="NCBI Taxonomy" id="569601"/>
    <lineage>
        <taxon>Bacteria</taxon>
        <taxon>Pseudomonadati</taxon>
        <taxon>Pseudomonadota</taxon>
        <taxon>Gammaproteobacteria</taxon>
        <taxon>Oceanospirillales</taxon>
        <taxon>Oceanospirillaceae</taxon>
        <taxon>Marinomonas</taxon>
    </lineage>
</organism>
<keyword evidence="8" id="KW-1185">Reference proteome</keyword>
<keyword evidence="2" id="KW-0663">Pyridoxal phosphate</keyword>
<proteinExistence type="inferred from homology"/>
<dbReference type="InterPro" id="IPR036390">
    <property type="entry name" value="WH_DNA-bd_sf"/>
</dbReference>
<accession>A0ABU9G1P7</accession>
<sequence length="502" mass="56765">MKHAIASLRFSLDKGGAAYYQQLMTQIQQGIVSGELSVGDKLPSSRALAITLGVSRSTTSKAYEHLVAEGILLSEEKRGVFVAAQPIVRQAKREEDKAVVPPAEPAPQWTFDSGVDVDVFPNKEWAACMRRSWLAPDPAVLQGQYHTGLPELKVSIVDYLYRVRGLNCVPEQIIVTAGSRDSLMLLHHALSCLAQPSDSFDSPVGEPALGKMAWWAEDPTYPPIREVLSQQGPLSFIPVDDEGALLVPTKDATQQVTNVALLTPNRQYPLGISMSSLRRQQWLQRLQSRTQNWWLIEDDYDNEFVYQGRVDVPFMQTASLHKDAIDRTFFIGSFSKVLFRGLRLGFIVSPQVHIAQLHESQRTIGFSASLPIQPAVADFMHRGGFDRHINRMRRHYRLKRDALLTILTEQLALWCEWQKPQGGMHILLEIKPDWLQAREDIKWDREIAQDLVKEGVVLSPLTRHFSMSYQRQGFVLGFSGSSIATMRQSINVLKKWFLDHNE</sequence>
<dbReference type="EMBL" id="JBAKAR010000002">
    <property type="protein sequence ID" value="MEL0612385.1"/>
    <property type="molecule type" value="Genomic_DNA"/>
</dbReference>
<name>A0ABU9G1P7_9GAMM</name>
<keyword evidence="7" id="KW-0808">Transferase</keyword>
<dbReference type="InterPro" id="IPR015424">
    <property type="entry name" value="PyrdxlP-dep_Trfase"/>
</dbReference>
<keyword evidence="5" id="KW-0804">Transcription</keyword>
<keyword evidence="7" id="KW-0032">Aminotransferase</keyword>
<keyword evidence="3" id="KW-0805">Transcription regulation</keyword>
<evidence type="ECO:0000256" key="1">
    <source>
        <dbReference type="ARBA" id="ARBA00005384"/>
    </source>
</evidence>
<keyword evidence="4" id="KW-0238">DNA-binding</keyword>
<dbReference type="RefSeq" id="WP_341563421.1">
    <property type="nucleotide sequence ID" value="NZ_JBAKAQ010000002.1"/>
</dbReference>
<dbReference type="Pfam" id="PF00155">
    <property type="entry name" value="Aminotran_1_2"/>
    <property type="match status" value="1"/>
</dbReference>
<gene>
    <name evidence="7" type="ORF">V6242_04450</name>
</gene>
<dbReference type="PANTHER" id="PTHR46577:SF1">
    <property type="entry name" value="HTH-TYPE TRANSCRIPTIONAL REGULATORY PROTEIN GABR"/>
    <property type="match status" value="1"/>
</dbReference>
<evidence type="ECO:0000313" key="8">
    <source>
        <dbReference type="Proteomes" id="UP001379949"/>
    </source>
</evidence>
<dbReference type="Gene3D" id="1.10.10.10">
    <property type="entry name" value="Winged helix-like DNA-binding domain superfamily/Winged helix DNA-binding domain"/>
    <property type="match status" value="1"/>
</dbReference>
<dbReference type="SMART" id="SM00345">
    <property type="entry name" value="HTH_GNTR"/>
    <property type="match status" value="1"/>
</dbReference>
<evidence type="ECO:0000256" key="3">
    <source>
        <dbReference type="ARBA" id="ARBA00023015"/>
    </source>
</evidence>
<dbReference type="CDD" id="cd00609">
    <property type="entry name" value="AAT_like"/>
    <property type="match status" value="1"/>
</dbReference>
<protein>
    <submittedName>
        <fullName evidence="7">PLP-dependent aminotransferase family protein</fullName>
    </submittedName>
</protein>
<feature type="domain" description="HTH gntR-type" evidence="6">
    <location>
        <begin position="17"/>
        <end position="85"/>
    </location>
</feature>
<dbReference type="InterPro" id="IPR004839">
    <property type="entry name" value="Aminotransferase_I/II_large"/>
</dbReference>
<dbReference type="SUPFAM" id="SSF53383">
    <property type="entry name" value="PLP-dependent transferases"/>
    <property type="match status" value="1"/>
</dbReference>
<evidence type="ECO:0000256" key="4">
    <source>
        <dbReference type="ARBA" id="ARBA00023125"/>
    </source>
</evidence>
<reference evidence="7 8" key="1">
    <citation type="submission" date="2024-02" db="EMBL/GenBank/DDBJ databases">
        <title>Bacteria isolated from the canopy kelp, Nereocystis luetkeana.</title>
        <authorList>
            <person name="Pfister C.A."/>
            <person name="Younker I.T."/>
            <person name="Light S.H."/>
        </authorList>
    </citation>
    <scope>NUCLEOTIDE SEQUENCE [LARGE SCALE GENOMIC DNA]</scope>
    <source>
        <strain evidence="7 8">TI.4.07</strain>
    </source>
</reference>
<evidence type="ECO:0000313" key="7">
    <source>
        <dbReference type="EMBL" id="MEL0612385.1"/>
    </source>
</evidence>
<comment type="similarity">
    <text evidence="1">In the C-terminal section; belongs to the class-I pyridoxal-phosphate-dependent aminotransferase family.</text>
</comment>
<dbReference type="SUPFAM" id="SSF46785">
    <property type="entry name" value="Winged helix' DNA-binding domain"/>
    <property type="match status" value="1"/>
</dbReference>
<dbReference type="PANTHER" id="PTHR46577">
    <property type="entry name" value="HTH-TYPE TRANSCRIPTIONAL REGULATORY PROTEIN GABR"/>
    <property type="match status" value="1"/>
</dbReference>
<evidence type="ECO:0000259" key="6">
    <source>
        <dbReference type="PROSITE" id="PS50949"/>
    </source>
</evidence>
<dbReference type="Proteomes" id="UP001379949">
    <property type="component" value="Unassembled WGS sequence"/>
</dbReference>
<comment type="caution">
    <text evidence="7">The sequence shown here is derived from an EMBL/GenBank/DDBJ whole genome shotgun (WGS) entry which is preliminary data.</text>
</comment>
<dbReference type="InterPro" id="IPR036388">
    <property type="entry name" value="WH-like_DNA-bd_sf"/>
</dbReference>